<gene>
    <name evidence="2" type="ORF">AV274_4363</name>
</gene>
<dbReference type="AlphaFoldDB" id="A0A196SCL9"/>
<evidence type="ECO:0000256" key="1">
    <source>
        <dbReference type="SAM" id="SignalP"/>
    </source>
</evidence>
<proteinExistence type="predicted"/>
<reference evidence="2 3" key="1">
    <citation type="submission" date="2016-05" db="EMBL/GenBank/DDBJ databases">
        <title>Nuclear genome of Blastocystis sp. subtype 1 NandII.</title>
        <authorList>
            <person name="Gentekaki E."/>
            <person name="Curtis B."/>
            <person name="Stairs C."/>
            <person name="Eme L."/>
            <person name="Herman E."/>
            <person name="Klimes V."/>
            <person name="Arias M.C."/>
            <person name="Elias M."/>
            <person name="Hilliou F."/>
            <person name="Klute M."/>
            <person name="Malik S.-B."/>
            <person name="Pightling A."/>
            <person name="Rachubinski R."/>
            <person name="Salas D."/>
            <person name="Schlacht A."/>
            <person name="Suga H."/>
            <person name="Archibald J."/>
            <person name="Ball S.G."/>
            <person name="Clark G."/>
            <person name="Dacks J."/>
            <person name="Van Der Giezen M."/>
            <person name="Tsaousis A."/>
            <person name="Roger A."/>
        </authorList>
    </citation>
    <scope>NUCLEOTIDE SEQUENCE [LARGE SCALE GENOMIC DNA]</scope>
    <source>
        <strain evidence="3">ATCC 50177 / NandII</strain>
    </source>
</reference>
<keyword evidence="3" id="KW-1185">Reference proteome</keyword>
<dbReference type="OrthoDB" id="6046730at2759"/>
<feature type="chain" id="PRO_5008274538" evidence="1">
    <location>
        <begin position="27"/>
        <end position="530"/>
    </location>
</feature>
<accession>A0A196SCL9</accession>
<protein>
    <submittedName>
        <fullName evidence="2">Uncharacterized protein</fullName>
    </submittedName>
</protein>
<comment type="caution">
    <text evidence="2">The sequence shown here is derived from an EMBL/GenBank/DDBJ whole genome shotgun (WGS) entry which is preliminary data.</text>
</comment>
<dbReference type="EMBL" id="LXWW01000312">
    <property type="protein sequence ID" value="OAO13872.1"/>
    <property type="molecule type" value="Genomic_DNA"/>
</dbReference>
<evidence type="ECO:0000313" key="3">
    <source>
        <dbReference type="Proteomes" id="UP000078348"/>
    </source>
</evidence>
<evidence type="ECO:0000313" key="2">
    <source>
        <dbReference type="EMBL" id="OAO13872.1"/>
    </source>
</evidence>
<sequence>MRFHLERVALFVTILVLVVMMEACRGRLVAIILESTDGWFFHSAEGSSPSLTLHDENEEQAMQSEEKKLLCLGTTFHTKNDSLAMQIQMDMMKGLKALGDSVQPVLFTDEPFYQHLCDASDGALLCSSNFESNSYHMPYVRSFIQALESLPISCSFYGYVNGDILISPSITDVLRTLQSSLRQAVTEKPFLVVGRRTNYPWKNVTTLPIHVGYADQLDAMCSSDAPYMSNAIDLFIFTRGTYTPHDMKGVVVGRTAIDGYLVSYVEKKEGVIVDLTESVCLLHMTDNRGTRAGEQGNKGKSLYNVKWNENPSVVGSIWLAQFKKRAIATSVSNSQWKVLRDNQGRLMVRWSDGCDVVDAEDYARYRQYLAGKTCLYFGDGKLGENAFADCRSGVAVFHDYSVGMPQRIKTNVLNETYFFYGSDARSSRMSTCGQLRDYMKIPLRGSPYHGRVWKTESYSDRKYDVVIINGPCRFELGKRLLKVIDANTVVIVLGTRLANYQNESLLLKEVYHVIEEYQDGQDLGFFVLRK</sequence>
<organism evidence="2 3">
    <name type="scientific">Blastocystis sp. subtype 1 (strain ATCC 50177 / NandII)</name>
    <dbReference type="NCBI Taxonomy" id="478820"/>
    <lineage>
        <taxon>Eukaryota</taxon>
        <taxon>Sar</taxon>
        <taxon>Stramenopiles</taxon>
        <taxon>Bigyra</taxon>
        <taxon>Opalozoa</taxon>
        <taxon>Opalinata</taxon>
        <taxon>Blastocystidae</taxon>
        <taxon>Blastocystis</taxon>
    </lineage>
</organism>
<dbReference type="Proteomes" id="UP000078348">
    <property type="component" value="Unassembled WGS sequence"/>
</dbReference>
<name>A0A196SCL9_BLAHN</name>
<feature type="signal peptide" evidence="1">
    <location>
        <begin position="1"/>
        <end position="26"/>
    </location>
</feature>
<keyword evidence="1" id="KW-0732">Signal</keyword>